<organism evidence="2 3">
    <name type="scientific">Novosphingobium colocasiae</name>
    <dbReference type="NCBI Taxonomy" id="1256513"/>
    <lineage>
        <taxon>Bacteria</taxon>
        <taxon>Pseudomonadati</taxon>
        <taxon>Pseudomonadota</taxon>
        <taxon>Alphaproteobacteria</taxon>
        <taxon>Sphingomonadales</taxon>
        <taxon>Sphingomonadaceae</taxon>
        <taxon>Novosphingobium</taxon>
    </lineage>
</organism>
<dbReference type="Pfam" id="PF13683">
    <property type="entry name" value="rve_3"/>
    <property type="match status" value="1"/>
</dbReference>
<dbReference type="Proteomes" id="UP000648075">
    <property type="component" value="Unassembled WGS sequence"/>
</dbReference>
<gene>
    <name evidence="2" type="ORF">GCM10011614_33590</name>
</gene>
<dbReference type="EMBL" id="BMZA01000025">
    <property type="protein sequence ID" value="GGZ16094.1"/>
    <property type="molecule type" value="Genomic_DNA"/>
</dbReference>
<dbReference type="InterPro" id="IPR001584">
    <property type="entry name" value="Integrase_cat-core"/>
</dbReference>
<keyword evidence="3" id="KW-1185">Reference proteome</keyword>
<dbReference type="SUPFAM" id="SSF53098">
    <property type="entry name" value="Ribonuclease H-like"/>
    <property type="match status" value="1"/>
</dbReference>
<sequence>MNEELFDSLADARRKLAVWRYDYNNVRPHSSLANRTPAQARRTFLLDRRVTSDALVPVGQHEYQTGRLSF</sequence>
<comment type="caution">
    <text evidence="2">The sequence shown here is derived from an EMBL/GenBank/DDBJ whole genome shotgun (WGS) entry which is preliminary data.</text>
</comment>
<reference evidence="2" key="2">
    <citation type="submission" date="2020-09" db="EMBL/GenBank/DDBJ databases">
        <authorList>
            <person name="Sun Q."/>
            <person name="Kim S."/>
        </authorList>
    </citation>
    <scope>NUCLEOTIDE SEQUENCE</scope>
    <source>
        <strain evidence="2">KCTC 32255</strain>
    </source>
</reference>
<accession>A0A918UJC9</accession>
<evidence type="ECO:0000313" key="2">
    <source>
        <dbReference type="EMBL" id="GGZ16094.1"/>
    </source>
</evidence>
<evidence type="ECO:0000313" key="3">
    <source>
        <dbReference type="Proteomes" id="UP000648075"/>
    </source>
</evidence>
<name>A0A918UJC9_9SPHN</name>
<reference evidence="2" key="1">
    <citation type="journal article" date="2014" name="Int. J. Syst. Evol. Microbiol.">
        <title>Complete genome sequence of Corynebacterium casei LMG S-19264T (=DSM 44701T), isolated from a smear-ripened cheese.</title>
        <authorList>
            <consortium name="US DOE Joint Genome Institute (JGI-PGF)"/>
            <person name="Walter F."/>
            <person name="Albersmeier A."/>
            <person name="Kalinowski J."/>
            <person name="Ruckert C."/>
        </authorList>
    </citation>
    <scope>NUCLEOTIDE SEQUENCE</scope>
    <source>
        <strain evidence="2">KCTC 32255</strain>
    </source>
</reference>
<dbReference type="GO" id="GO:0015074">
    <property type="term" value="P:DNA integration"/>
    <property type="evidence" value="ECO:0007669"/>
    <property type="project" value="InterPro"/>
</dbReference>
<protein>
    <recommendedName>
        <fullName evidence="1">Integrase catalytic domain-containing protein</fullName>
    </recommendedName>
</protein>
<feature type="domain" description="Integrase catalytic" evidence="1">
    <location>
        <begin position="2"/>
        <end position="37"/>
    </location>
</feature>
<evidence type="ECO:0000259" key="1">
    <source>
        <dbReference type="Pfam" id="PF13683"/>
    </source>
</evidence>
<dbReference type="AlphaFoldDB" id="A0A918UJC9"/>
<dbReference type="InterPro" id="IPR012337">
    <property type="entry name" value="RNaseH-like_sf"/>
</dbReference>
<proteinExistence type="predicted"/>